<feature type="non-terminal residue" evidence="4">
    <location>
        <position position="1"/>
    </location>
</feature>
<evidence type="ECO:0000313" key="4">
    <source>
        <dbReference type="EMBL" id="KAJ6430682.1"/>
    </source>
</evidence>
<feature type="chain" id="PRO_5042267409" description="Inosine/uridine-preferring nucleoside hydrolase domain-containing protein" evidence="2">
    <location>
        <begin position="22"/>
        <end position="693"/>
    </location>
</feature>
<feature type="signal peptide" evidence="2">
    <location>
        <begin position="1"/>
        <end position="21"/>
    </location>
</feature>
<dbReference type="PANTHER" id="PTHR46692">
    <property type="entry name" value="INOSINE-URIDINE PREFERRING NUCLEOSIDE HYDROLASE FAMILY PROTEIN"/>
    <property type="match status" value="1"/>
</dbReference>
<proteinExistence type="inferred from homology"/>
<keyword evidence="5" id="KW-1185">Reference proteome</keyword>
<name>A0AAD6KVU9_9ROSI</name>
<dbReference type="Gene3D" id="3.90.245.10">
    <property type="entry name" value="Ribonucleoside hydrolase-like"/>
    <property type="match status" value="2"/>
</dbReference>
<keyword evidence="2" id="KW-0732">Signal</keyword>
<feature type="domain" description="Inosine/uridine-preferring nucleoside hydrolase" evidence="3">
    <location>
        <begin position="33"/>
        <end position="349"/>
    </location>
</feature>
<organism evidence="4 5">
    <name type="scientific">Salix udensis</name>
    <dbReference type="NCBI Taxonomy" id="889485"/>
    <lineage>
        <taxon>Eukaryota</taxon>
        <taxon>Viridiplantae</taxon>
        <taxon>Streptophyta</taxon>
        <taxon>Embryophyta</taxon>
        <taxon>Tracheophyta</taxon>
        <taxon>Spermatophyta</taxon>
        <taxon>Magnoliopsida</taxon>
        <taxon>eudicotyledons</taxon>
        <taxon>Gunneridae</taxon>
        <taxon>Pentapetalae</taxon>
        <taxon>rosids</taxon>
        <taxon>fabids</taxon>
        <taxon>Malpighiales</taxon>
        <taxon>Salicaceae</taxon>
        <taxon>Saliceae</taxon>
        <taxon>Salix</taxon>
    </lineage>
</organism>
<evidence type="ECO:0000313" key="5">
    <source>
        <dbReference type="Proteomes" id="UP001162972"/>
    </source>
</evidence>
<gene>
    <name evidence="4" type="ORF">OIU84_021968</name>
</gene>
<sequence>MLQRYLLAAVVLINVLELVRANLYTDGGKPHRILLDTDVDTDDFFALLYLLKLNRSEFELEAVTINTNAWTDAGHAVNQIYDILYMMDRDDIPVGMGGEGGITEAGHVLPDVGGYLPIVEQGNATAGGRAFLPQGSRRYSPLRQPTSQQVLNEKISAGPITIFIIGAHTNIGIFLMRNPHLKKNIQQIYVMGGGVRSKNPTGCCPNNASSSCQPRQCGNPGNLFTDYTSNPYGEFNIFGDPFAAYQVFHSGIPVTLVPLDATNTIPINENFFKAFEQNQHTYEAQYCFQSLKMARDTWFDDQFYTSYFMWDSFTSGVAVSIMRTLHNQNGENEFAEMEYMNITVVTSNEPYGINDGSNPFFDDRKVPKFNLEKGGVHSGHVQTGLRDPFCIVQNGRGRCKDGYTEEVTSSDAVRVLVATRAKPNPDSNSILDRAYFKSFLDVLNHPHQTGRFNFTTQFPHYKEVFYKPDLGTKRLGKPVVFDMDMSAGDFLALFYLLKVPVEIINLKAIIVSPIGWANAASIDIVYDLLHMMGRDDIPVGLGDVFAMNQSDPLFSAVGDCKYLKVIPHGNGGLLDSDTLYGLARDLPRSPRRYTAENSVKTLDPGSKITILTNGPLTSLAKIIQNENNTRSVIQDVYVVGGHISHGDTDKGNVLSIDSNEYTELNMFLDPLAAKTVFDSSLDITLIPLGVQRR</sequence>
<dbReference type="InterPro" id="IPR001910">
    <property type="entry name" value="Inosine/uridine_hydrolase_dom"/>
</dbReference>
<feature type="domain" description="Inosine/uridine-preferring nucleoside hydrolase" evidence="3">
    <location>
        <begin position="479"/>
        <end position="692"/>
    </location>
</feature>
<dbReference type="Pfam" id="PF01156">
    <property type="entry name" value="IU_nuc_hydro"/>
    <property type="match status" value="2"/>
</dbReference>
<evidence type="ECO:0000256" key="1">
    <source>
        <dbReference type="ARBA" id="ARBA00009176"/>
    </source>
</evidence>
<reference evidence="4 5" key="1">
    <citation type="journal article" date="2023" name="Int. J. Mol. Sci.">
        <title>De Novo Assembly and Annotation of 11 Diverse Shrub Willow (Salix) Genomes Reveals Novel Gene Organization in Sex-Linked Regions.</title>
        <authorList>
            <person name="Hyden B."/>
            <person name="Feng K."/>
            <person name="Yates T.B."/>
            <person name="Jawdy S."/>
            <person name="Cereghino C."/>
            <person name="Smart L.B."/>
            <person name="Muchero W."/>
        </authorList>
    </citation>
    <scope>NUCLEOTIDE SEQUENCE [LARGE SCALE GENOMIC DNA]</scope>
    <source>
        <tissue evidence="4">Shoot tip</tissue>
    </source>
</reference>
<comment type="caution">
    <text evidence="4">The sequence shown here is derived from an EMBL/GenBank/DDBJ whole genome shotgun (WGS) entry which is preliminary data.</text>
</comment>
<dbReference type="PANTHER" id="PTHR46692:SF1">
    <property type="entry name" value="NUCLEOSIDE HYDROLASE 3-RELATED"/>
    <property type="match status" value="1"/>
</dbReference>
<comment type="similarity">
    <text evidence="1">Belongs to the IUNH family.</text>
</comment>
<protein>
    <recommendedName>
        <fullName evidence="3">Inosine/uridine-preferring nucleoside hydrolase domain-containing protein</fullName>
    </recommendedName>
</protein>
<evidence type="ECO:0000259" key="3">
    <source>
        <dbReference type="Pfam" id="PF01156"/>
    </source>
</evidence>
<accession>A0AAD6KVU9</accession>
<dbReference type="SUPFAM" id="SSF53590">
    <property type="entry name" value="Nucleoside hydrolase"/>
    <property type="match status" value="2"/>
</dbReference>
<dbReference type="InterPro" id="IPR036452">
    <property type="entry name" value="Ribo_hydro-like"/>
</dbReference>
<evidence type="ECO:0000256" key="2">
    <source>
        <dbReference type="SAM" id="SignalP"/>
    </source>
</evidence>
<dbReference type="Proteomes" id="UP001162972">
    <property type="component" value="Chromosome 8"/>
</dbReference>
<dbReference type="AlphaFoldDB" id="A0AAD6KVU9"/>
<dbReference type="GO" id="GO:0016799">
    <property type="term" value="F:hydrolase activity, hydrolyzing N-glycosyl compounds"/>
    <property type="evidence" value="ECO:0007669"/>
    <property type="project" value="InterPro"/>
</dbReference>
<dbReference type="EMBL" id="JAPFFJ010000004">
    <property type="protein sequence ID" value="KAJ6430682.1"/>
    <property type="molecule type" value="Genomic_DNA"/>
</dbReference>